<keyword evidence="2 7" id="KW-0813">Transport</keyword>
<dbReference type="InterPro" id="IPR000515">
    <property type="entry name" value="MetI-like"/>
</dbReference>
<comment type="subcellular location">
    <subcellularLocation>
        <location evidence="1 7">Cell membrane</location>
        <topology evidence="1 7">Multi-pass membrane protein</topology>
    </subcellularLocation>
</comment>
<feature type="transmembrane region" description="Helical" evidence="7">
    <location>
        <begin position="137"/>
        <end position="156"/>
    </location>
</feature>
<evidence type="ECO:0000313" key="10">
    <source>
        <dbReference type="Proteomes" id="UP000886752"/>
    </source>
</evidence>
<evidence type="ECO:0000256" key="1">
    <source>
        <dbReference type="ARBA" id="ARBA00004651"/>
    </source>
</evidence>
<protein>
    <submittedName>
        <fullName evidence="9">ABC transporter permease</fullName>
    </submittedName>
</protein>
<organism evidence="9 10">
    <name type="scientific">Candidatus Desulfovibrio intestinipullorum</name>
    <dbReference type="NCBI Taxonomy" id="2838536"/>
    <lineage>
        <taxon>Bacteria</taxon>
        <taxon>Pseudomonadati</taxon>
        <taxon>Thermodesulfobacteriota</taxon>
        <taxon>Desulfovibrionia</taxon>
        <taxon>Desulfovibrionales</taxon>
        <taxon>Desulfovibrionaceae</taxon>
        <taxon>Desulfovibrio</taxon>
    </lineage>
</organism>
<keyword evidence="3" id="KW-1003">Cell membrane</keyword>
<gene>
    <name evidence="9" type="ORF">H9894_04475</name>
</gene>
<dbReference type="Pfam" id="PF00528">
    <property type="entry name" value="BPD_transp_1"/>
    <property type="match status" value="1"/>
</dbReference>
<dbReference type="AlphaFoldDB" id="A0A9D1TP95"/>
<dbReference type="EMBL" id="DXHV01000047">
    <property type="protein sequence ID" value="HIW00425.1"/>
    <property type="molecule type" value="Genomic_DNA"/>
</dbReference>
<feature type="transmembrane region" description="Helical" evidence="7">
    <location>
        <begin position="177"/>
        <end position="200"/>
    </location>
</feature>
<keyword evidence="4 7" id="KW-0812">Transmembrane</keyword>
<evidence type="ECO:0000256" key="6">
    <source>
        <dbReference type="ARBA" id="ARBA00023136"/>
    </source>
</evidence>
<dbReference type="Gene3D" id="1.10.3720.10">
    <property type="entry name" value="MetI-like"/>
    <property type="match status" value="1"/>
</dbReference>
<sequence length="264" mass="28560">MAYKEVVVKKPLPLIILPYVSLILFFGIWQAVVQFGIIPNTLLASPSQVLTTFIDKLTNANPDGATMGAHAWTSIQEAFLGYLLSLVVGIPLGLAMGWFNIAEGLFRPIFELIRPIPPIAWIPLTVFWFGIGLAGKVFIIWIAGIVPCVINSYVGVRMTSPVLIQMARTYGASSWQIFTQLCIPSALPMVFGALQLALAYCWTNLVAAELLAADSGLGFLITMGGRLGRPDIIVLGMICVGISGAIIGFVIDQVEKKLLAGIRR</sequence>
<keyword evidence="5 7" id="KW-1133">Transmembrane helix</keyword>
<evidence type="ECO:0000256" key="3">
    <source>
        <dbReference type="ARBA" id="ARBA00022475"/>
    </source>
</evidence>
<evidence type="ECO:0000259" key="8">
    <source>
        <dbReference type="PROSITE" id="PS50928"/>
    </source>
</evidence>
<evidence type="ECO:0000313" key="9">
    <source>
        <dbReference type="EMBL" id="HIW00425.1"/>
    </source>
</evidence>
<comment type="caution">
    <text evidence="9">The sequence shown here is derived from an EMBL/GenBank/DDBJ whole genome shotgun (WGS) entry which is preliminary data.</text>
</comment>
<dbReference type="InterPro" id="IPR035906">
    <property type="entry name" value="MetI-like_sf"/>
</dbReference>
<evidence type="ECO:0000256" key="7">
    <source>
        <dbReference type="RuleBase" id="RU363032"/>
    </source>
</evidence>
<feature type="transmembrane region" description="Helical" evidence="7">
    <location>
        <begin position="12"/>
        <end position="32"/>
    </location>
</feature>
<dbReference type="PANTHER" id="PTHR30151:SF0">
    <property type="entry name" value="ABC TRANSPORTER PERMEASE PROTEIN MJ0413-RELATED"/>
    <property type="match status" value="1"/>
</dbReference>
<name>A0A9D1TP95_9BACT</name>
<feature type="transmembrane region" description="Helical" evidence="7">
    <location>
        <begin position="79"/>
        <end position="100"/>
    </location>
</feature>
<dbReference type="PROSITE" id="PS50928">
    <property type="entry name" value="ABC_TM1"/>
    <property type="match status" value="1"/>
</dbReference>
<dbReference type="CDD" id="cd06261">
    <property type="entry name" value="TM_PBP2"/>
    <property type="match status" value="1"/>
</dbReference>
<feature type="transmembrane region" description="Helical" evidence="7">
    <location>
        <begin position="232"/>
        <end position="251"/>
    </location>
</feature>
<proteinExistence type="inferred from homology"/>
<dbReference type="GO" id="GO:0055085">
    <property type="term" value="P:transmembrane transport"/>
    <property type="evidence" value="ECO:0007669"/>
    <property type="project" value="InterPro"/>
</dbReference>
<feature type="domain" description="ABC transmembrane type-1" evidence="8">
    <location>
        <begin position="71"/>
        <end position="251"/>
    </location>
</feature>
<accession>A0A9D1TP95</accession>
<dbReference type="SUPFAM" id="SSF161098">
    <property type="entry name" value="MetI-like"/>
    <property type="match status" value="1"/>
</dbReference>
<reference evidence="9" key="1">
    <citation type="journal article" date="2021" name="PeerJ">
        <title>Extensive microbial diversity within the chicken gut microbiome revealed by metagenomics and culture.</title>
        <authorList>
            <person name="Gilroy R."/>
            <person name="Ravi A."/>
            <person name="Getino M."/>
            <person name="Pursley I."/>
            <person name="Horton D.L."/>
            <person name="Alikhan N.F."/>
            <person name="Baker D."/>
            <person name="Gharbi K."/>
            <person name="Hall N."/>
            <person name="Watson M."/>
            <person name="Adriaenssens E.M."/>
            <person name="Foster-Nyarko E."/>
            <person name="Jarju S."/>
            <person name="Secka A."/>
            <person name="Antonio M."/>
            <person name="Oren A."/>
            <person name="Chaudhuri R.R."/>
            <person name="La Ragione R."/>
            <person name="Hildebrand F."/>
            <person name="Pallen M.J."/>
        </authorList>
    </citation>
    <scope>NUCLEOTIDE SEQUENCE</scope>
    <source>
        <strain evidence="9">ChiHecec2B26-446</strain>
    </source>
</reference>
<comment type="similarity">
    <text evidence="7">Belongs to the binding-protein-dependent transport system permease family.</text>
</comment>
<dbReference type="Proteomes" id="UP000886752">
    <property type="component" value="Unassembled WGS sequence"/>
</dbReference>
<evidence type="ECO:0000256" key="2">
    <source>
        <dbReference type="ARBA" id="ARBA00022448"/>
    </source>
</evidence>
<keyword evidence="6 7" id="KW-0472">Membrane</keyword>
<evidence type="ECO:0000256" key="5">
    <source>
        <dbReference type="ARBA" id="ARBA00022989"/>
    </source>
</evidence>
<feature type="transmembrane region" description="Helical" evidence="7">
    <location>
        <begin position="112"/>
        <end position="131"/>
    </location>
</feature>
<dbReference type="PANTHER" id="PTHR30151">
    <property type="entry name" value="ALKANE SULFONATE ABC TRANSPORTER-RELATED, MEMBRANE SUBUNIT"/>
    <property type="match status" value="1"/>
</dbReference>
<evidence type="ECO:0000256" key="4">
    <source>
        <dbReference type="ARBA" id="ARBA00022692"/>
    </source>
</evidence>
<dbReference type="GO" id="GO:0005886">
    <property type="term" value="C:plasma membrane"/>
    <property type="evidence" value="ECO:0007669"/>
    <property type="project" value="UniProtKB-SubCell"/>
</dbReference>
<reference evidence="9" key="2">
    <citation type="submission" date="2021-04" db="EMBL/GenBank/DDBJ databases">
        <authorList>
            <person name="Gilroy R."/>
        </authorList>
    </citation>
    <scope>NUCLEOTIDE SEQUENCE</scope>
    <source>
        <strain evidence="9">ChiHecec2B26-446</strain>
    </source>
</reference>